<gene>
    <name evidence="2" type="ORF">SAPINGB_P005766</name>
</gene>
<feature type="region of interest" description="Disordered" evidence="1">
    <location>
        <begin position="339"/>
        <end position="414"/>
    </location>
</feature>
<dbReference type="EMBL" id="CABVLU010000005">
    <property type="protein sequence ID" value="VVT57579.1"/>
    <property type="molecule type" value="Genomic_DNA"/>
</dbReference>
<sequence length="1253" mass="130846">MSAIQHDLHNKHHHHHQSLPQPQPLPQHPQANPIFALLQKDAAIIAPRQISTKTTTTTTSSLKDSEISTTTPPSITAITTTPPTFSIASTPTPSLNLSPTLSSSALSSSPALSSYSISSPKTLAPKISNSTINTTAMILPTTNSTATTTTTTPSMVPATSVNNLTSSSSSSSSSPSSSFSTTAAEAEAEAVAAAADPALATTLMATSYISSSSALLSSLSSSASSLAARSPTVPPITKLITSIDSKTLTLPSVSTAALAPSPQQPQHSYSHFKPSTPTMVNLNAPVTAVPTTTTQSHHNTLPGSLLHGSLRESLRESLIHGSPANIDKHAHSYLTASVLESDSSSSDNDDDDDDVLSTSDSDSISDDDIVDEDDDDDDDVSISDDFSDENDHDDDVDEDDDDYDYDNDNDNDGKHVEATTVAAHGHNTSLRPHKHSHLAHVRLPPSTAIRPVGSTNNGKSHVGLANNSHHTLTRRPGLATGPSATSLFAKFSHGHNAATNNHNHPHYIHHHPAAHPRRRSSHSSTTNSGSAAVPSTGLATFTLGNTHKTGARVRISRPGIRHSSGGQHGSHNIHHHASNLNNAAIAGSAISPKCLASSLAKAASSSAAAAAKRGRKSSRTSTSKLQQGPSPTSSLSPAASSRSSSTRSSTKSTSVSSTSLSTTKLKTPLLDLDPTPFMTFCAMCNTQYEPADTPDSDALYCSPKCRRRDSIIAPGAVPVFFTTGVPSPAYSSSSSAYSSLLSSSSSPASASLSPNGSGASPFIYRRASTLLLGPQNQPHLSHPILAARRYTSADALNDLVRGCRCDTCMACDTCQVSRTTTDISPAPPTTPPASLHSTAASPYSSYYWNTPTRQTYQPQVSSAAYLSVPQNQSPATQAQQQQQVSATCNTQQQQQQMHHNTPGCSLVMPYPSTTAPPSRIQSSSSLTASLRALRQPAGASILSSQPNTASNTSFCHNCGGQVVLNADSGLYRGNVHSYSSLALARRPSSSIALSTAIHNQAQSAVNIHQQQLQKLENGTSSGTKTPPQMILAVSAAKSTTSIVMPVHPEPEHHINKFTETGVAGKLSSKSAIHHPGSTAGFATYSIAVPARSYASSSSSCVSNNACAPSSSNTSPLSSFPLTSNSPVLSPTSQFLWKPVAAAQKPLMTSSPLSSGGQNLLQPTATPPCDHFTTSAVKVSRSPAGTTQYFYRAYDALTPESAGPGVGTESGSGNKKKQESFKWRSANDMSPASEALVRALKRGRIVANPPVNEG</sequence>
<feature type="compositionally biased region" description="Low complexity" evidence="1">
    <location>
        <begin position="522"/>
        <end position="532"/>
    </location>
</feature>
<evidence type="ECO:0000256" key="1">
    <source>
        <dbReference type="SAM" id="MobiDB-lite"/>
    </source>
</evidence>
<feature type="region of interest" description="Disordered" evidence="1">
    <location>
        <begin position="819"/>
        <end position="839"/>
    </location>
</feature>
<evidence type="ECO:0000313" key="3">
    <source>
        <dbReference type="Proteomes" id="UP000398389"/>
    </source>
</evidence>
<feature type="compositionally biased region" description="Polar residues" evidence="1">
    <location>
        <begin position="537"/>
        <end position="548"/>
    </location>
</feature>
<feature type="region of interest" description="Disordered" evidence="1">
    <location>
        <begin position="496"/>
        <end position="575"/>
    </location>
</feature>
<dbReference type="GeneID" id="43584580"/>
<feature type="region of interest" description="Disordered" evidence="1">
    <location>
        <begin position="1201"/>
        <end position="1227"/>
    </location>
</feature>
<reference evidence="2 3" key="1">
    <citation type="submission" date="2019-09" db="EMBL/GenBank/DDBJ databases">
        <authorList>
            <person name="Brejova B."/>
        </authorList>
    </citation>
    <scope>NUCLEOTIDE SEQUENCE [LARGE SCALE GENOMIC DNA]</scope>
</reference>
<evidence type="ECO:0000313" key="2">
    <source>
        <dbReference type="EMBL" id="VVT57579.1"/>
    </source>
</evidence>
<proteinExistence type="predicted"/>
<dbReference type="Pfam" id="PF12855">
    <property type="entry name" value="Ecl1"/>
    <property type="match status" value="1"/>
</dbReference>
<dbReference type="Proteomes" id="UP000398389">
    <property type="component" value="Unassembled WGS sequence"/>
</dbReference>
<feature type="region of interest" description="Disordered" evidence="1">
    <location>
        <begin position="610"/>
        <end position="660"/>
    </location>
</feature>
<feature type="region of interest" description="Disordered" evidence="1">
    <location>
        <begin position="49"/>
        <end position="118"/>
    </location>
</feature>
<feature type="compositionally biased region" description="Low complexity" evidence="1">
    <location>
        <begin position="619"/>
        <end position="660"/>
    </location>
</feature>
<feature type="compositionally biased region" description="Acidic residues" evidence="1">
    <location>
        <begin position="363"/>
        <end position="410"/>
    </location>
</feature>
<organism evidence="2 3">
    <name type="scientific">Magnusiomyces paraingens</name>
    <dbReference type="NCBI Taxonomy" id="2606893"/>
    <lineage>
        <taxon>Eukaryota</taxon>
        <taxon>Fungi</taxon>
        <taxon>Dikarya</taxon>
        <taxon>Ascomycota</taxon>
        <taxon>Saccharomycotina</taxon>
        <taxon>Dipodascomycetes</taxon>
        <taxon>Dipodascales</taxon>
        <taxon>Dipodascaceae</taxon>
        <taxon>Magnusiomyces</taxon>
    </lineage>
</organism>
<feature type="compositionally biased region" description="Low complexity" evidence="1">
    <location>
        <begin position="51"/>
        <end position="118"/>
    </location>
</feature>
<dbReference type="RefSeq" id="XP_031856371.1">
    <property type="nucleotide sequence ID" value="XM_032000480.1"/>
</dbReference>
<dbReference type="InterPro" id="IPR024368">
    <property type="entry name" value="Ecl1/2/3"/>
</dbReference>
<dbReference type="AlphaFoldDB" id="A0A5E8C118"/>
<accession>A0A5E8C118</accession>
<keyword evidence="3" id="KW-1185">Reference proteome</keyword>
<feature type="region of interest" description="Disordered" evidence="1">
    <location>
        <begin position="143"/>
        <end position="180"/>
    </location>
</feature>
<name>A0A5E8C118_9ASCO</name>
<dbReference type="OrthoDB" id="3599883at2759"/>
<feature type="region of interest" description="Disordered" evidence="1">
    <location>
        <begin position="1"/>
        <end position="30"/>
    </location>
</feature>
<feature type="compositionally biased region" description="Basic residues" evidence="1">
    <location>
        <begin position="503"/>
        <end position="521"/>
    </location>
</feature>
<protein>
    <submittedName>
        <fullName evidence="2">Uncharacterized protein</fullName>
    </submittedName>
</protein>